<dbReference type="Gene3D" id="3.30.70.20">
    <property type="match status" value="1"/>
</dbReference>
<dbReference type="Pfam" id="PF12838">
    <property type="entry name" value="Fer4_7"/>
    <property type="match status" value="1"/>
</dbReference>
<evidence type="ECO:0000256" key="2">
    <source>
        <dbReference type="ARBA" id="ARBA00023004"/>
    </source>
</evidence>
<keyword evidence="6" id="KW-1185">Reference proteome</keyword>
<dbReference type="SUPFAM" id="SSF54862">
    <property type="entry name" value="4Fe-4S ferredoxins"/>
    <property type="match status" value="1"/>
</dbReference>
<gene>
    <name evidence="5" type="ORF">QBE54_06945</name>
</gene>
<accession>A0ABZ2Y8K3</accession>
<proteinExistence type="predicted"/>
<dbReference type="PANTHER" id="PTHR43193">
    <property type="match status" value="1"/>
</dbReference>
<dbReference type="InterPro" id="IPR017896">
    <property type="entry name" value="4Fe4S_Fe-S-bd"/>
</dbReference>
<organism evidence="5 6">
    <name type="scientific">Thermatribacter velox</name>
    <dbReference type="NCBI Taxonomy" id="3039681"/>
    <lineage>
        <taxon>Bacteria</taxon>
        <taxon>Pseudomonadati</taxon>
        <taxon>Atribacterota</taxon>
        <taxon>Atribacteria</taxon>
        <taxon>Atribacterales</taxon>
        <taxon>Thermatribacteraceae</taxon>
        <taxon>Thermatribacter</taxon>
    </lineage>
</organism>
<evidence type="ECO:0000313" key="6">
    <source>
        <dbReference type="Proteomes" id="UP001461341"/>
    </source>
</evidence>
<feature type="domain" description="4Fe-4S ferredoxin-type" evidence="4">
    <location>
        <begin position="43"/>
        <end position="73"/>
    </location>
</feature>
<feature type="domain" description="4Fe-4S ferredoxin-type" evidence="4">
    <location>
        <begin position="7"/>
        <end position="36"/>
    </location>
</feature>
<dbReference type="InterPro" id="IPR052977">
    <property type="entry name" value="Polyferredoxin-like_ET"/>
</dbReference>
<dbReference type="Proteomes" id="UP001461341">
    <property type="component" value="Chromosome"/>
</dbReference>
<protein>
    <submittedName>
        <fullName evidence="5">Ferredoxin family protein</fullName>
    </submittedName>
</protein>
<dbReference type="RefSeq" id="WP_369017477.1">
    <property type="nucleotide sequence ID" value="NZ_CP121689.1"/>
</dbReference>
<name>A0ABZ2Y8K3_9BACT</name>
<dbReference type="PANTHER" id="PTHR43193:SF2">
    <property type="entry name" value="POLYFERREDOXIN PROTEIN FWDF"/>
    <property type="match status" value="1"/>
</dbReference>
<evidence type="ECO:0000313" key="5">
    <source>
        <dbReference type="EMBL" id="WZL75331.1"/>
    </source>
</evidence>
<keyword evidence="3" id="KW-0411">Iron-sulfur</keyword>
<keyword evidence="2" id="KW-0408">Iron</keyword>
<evidence type="ECO:0000259" key="4">
    <source>
        <dbReference type="PROSITE" id="PS51379"/>
    </source>
</evidence>
<evidence type="ECO:0000256" key="3">
    <source>
        <dbReference type="ARBA" id="ARBA00023014"/>
    </source>
</evidence>
<dbReference type="InterPro" id="IPR017900">
    <property type="entry name" value="4Fe4S_Fe_S_CS"/>
</dbReference>
<sequence length="73" mass="8002">MVSKNTNQVIIDFEFCKGCGLCVRVCPRNVLGISEDFNSRGYFPAKVCAQEKCIGCGFCAEVCPEVAIAVYKE</sequence>
<reference evidence="5 6" key="1">
    <citation type="submission" date="2023-03" db="EMBL/GenBank/DDBJ databases">
        <title>Novel Species.</title>
        <authorList>
            <person name="Ma S."/>
        </authorList>
    </citation>
    <scope>NUCLEOTIDE SEQUENCE [LARGE SCALE GENOMIC DNA]</scope>
    <source>
        <strain evidence="5 6">B11</strain>
    </source>
</reference>
<dbReference type="PROSITE" id="PS51379">
    <property type="entry name" value="4FE4S_FER_2"/>
    <property type="match status" value="2"/>
</dbReference>
<evidence type="ECO:0000256" key="1">
    <source>
        <dbReference type="ARBA" id="ARBA00022723"/>
    </source>
</evidence>
<dbReference type="EMBL" id="CP121689">
    <property type="protein sequence ID" value="WZL75331.1"/>
    <property type="molecule type" value="Genomic_DNA"/>
</dbReference>
<keyword evidence="1" id="KW-0479">Metal-binding</keyword>
<dbReference type="PROSITE" id="PS00198">
    <property type="entry name" value="4FE4S_FER_1"/>
    <property type="match status" value="2"/>
</dbReference>